<evidence type="ECO:0000256" key="1">
    <source>
        <dbReference type="SAM" id="MobiDB-lite"/>
    </source>
</evidence>
<name>A0ABR0RMR1_9EURO</name>
<dbReference type="RefSeq" id="XP_064729628.1">
    <property type="nucleotide sequence ID" value="XM_064873906.1"/>
</dbReference>
<reference evidence="2 3" key="1">
    <citation type="journal article" date="2023" name="Res Sq">
        <title>Genomic and morphological characterization of Knufia obscura isolated from the Mars 2020 spacecraft assembly facility.</title>
        <authorList>
            <person name="Chander A.M."/>
            <person name="Teixeira M.M."/>
            <person name="Singh N.K."/>
            <person name="Williams M.P."/>
            <person name="Parker C.W."/>
            <person name="Leo P."/>
            <person name="Stajich J.E."/>
            <person name="Torok T."/>
            <person name="Tighe S."/>
            <person name="Mason C.E."/>
            <person name="Venkateswaran K."/>
        </authorList>
    </citation>
    <scope>NUCLEOTIDE SEQUENCE [LARGE SCALE GENOMIC DNA]</scope>
    <source>
        <strain evidence="2 3">CCFEE 5817</strain>
    </source>
</reference>
<comment type="caution">
    <text evidence="2">The sequence shown here is derived from an EMBL/GenBank/DDBJ whole genome shotgun (WGS) entry which is preliminary data.</text>
</comment>
<proteinExistence type="predicted"/>
<dbReference type="GeneID" id="89998935"/>
<keyword evidence="3" id="KW-1185">Reference proteome</keyword>
<accession>A0ABR0RMR1</accession>
<dbReference type="Proteomes" id="UP001334248">
    <property type="component" value="Unassembled WGS sequence"/>
</dbReference>
<gene>
    <name evidence="2" type="ORF">PMZ80_005486</name>
</gene>
<evidence type="ECO:0008006" key="4">
    <source>
        <dbReference type="Google" id="ProtNLM"/>
    </source>
</evidence>
<dbReference type="EMBL" id="JAVHJV010000006">
    <property type="protein sequence ID" value="KAK5941538.1"/>
    <property type="molecule type" value="Genomic_DNA"/>
</dbReference>
<organism evidence="2 3">
    <name type="scientific">Knufia obscura</name>
    <dbReference type="NCBI Taxonomy" id="1635080"/>
    <lineage>
        <taxon>Eukaryota</taxon>
        <taxon>Fungi</taxon>
        <taxon>Dikarya</taxon>
        <taxon>Ascomycota</taxon>
        <taxon>Pezizomycotina</taxon>
        <taxon>Eurotiomycetes</taxon>
        <taxon>Chaetothyriomycetidae</taxon>
        <taxon>Chaetothyriales</taxon>
        <taxon>Trichomeriaceae</taxon>
        <taxon>Knufia</taxon>
    </lineage>
</organism>
<evidence type="ECO:0000313" key="2">
    <source>
        <dbReference type="EMBL" id="KAK5941538.1"/>
    </source>
</evidence>
<feature type="region of interest" description="Disordered" evidence="1">
    <location>
        <begin position="1"/>
        <end position="34"/>
    </location>
</feature>
<feature type="compositionally biased region" description="Basic and acidic residues" evidence="1">
    <location>
        <begin position="1"/>
        <end position="19"/>
    </location>
</feature>
<sequence>MAEKQPVQEKISERDRDTSLNEQNEELDISDTRHPEHSYMSWTACYEDDCYVYKSDKDGSGWYPKKPRKVKKPVR</sequence>
<evidence type="ECO:0000313" key="3">
    <source>
        <dbReference type="Proteomes" id="UP001334248"/>
    </source>
</evidence>
<feature type="compositionally biased region" description="Basic residues" evidence="1">
    <location>
        <begin position="65"/>
        <end position="75"/>
    </location>
</feature>
<feature type="region of interest" description="Disordered" evidence="1">
    <location>
        <begin position="56"/>
        <end position="75"/>
    </location>
</feature>
<protein>
    <recommendedName>
        <fullName evidence="4">WW domain-containing protein</fullName>
    </recommendedName>
</protein>